<feature type="domain" description="SAF" evidence="2">
    <location>
        <begin position="44"/>
        <end position="104"/>
    </location>
</feature>
<dbReference type="InterPro" id="IPR031571">
    <property type="entry name" value="RcpC_dom"/>
</dbReference>
<name>A0A316EIS1_9BURK</name>
<dbReference type="InterPro" id="IPR017592">
    <property type="entry name" value="Pilus_assmbl_Flp-typ_CpaB"/>
</dbReference>
<dbReference type="Proteomes" id="UP000245754">
    <property type="component" value="Unassembled WGS sequence"/>
</dbReference>
<dbReference type="Pfam" id="PF16976">
    <property type="entry name" value="RcpC"/>
    <property type="match status" value="1"/>
</dbReference>
<feature type="compositionally biased region" description="Low complexity" evidence="1">
    <location>
        <begin position="288"/>
        <end position="305"/>
    </location>
</feature>
<dbReference type="InterPro" id="IPR013974">
    <property type="entry name" value="SAF"/>
</dbReference>
<evidence type="ECO:0000259" key="2">
    <source>
        <dbReference type="SMART" id="SM00858"/>
    </source>
</evidence>
<dbReference type="NCBIfam" id="TIGR03177">
    <property type="entry name" value="pilus_cpaB"/>
    <property type="match status" value="1"/>
</dbReference>
<dbReference type="CDD" id="cd11614">
    <property type="entry name" value="SAF_CpaB_FlgA_like"/>
    <property type="match status" value="1"/>
</dbReference>
<dbReference type="RefSeq" id="WP_109585530.1">
    <property type="nucleotide sequence ID" value="NZ_QGGT01000010.1"/>
</dbReference>
<dbReference type="AlphaFoldDB" id="A0A316EIS1"/>
<evidence type="ECO:0000313" key="3">
    <source>
        <dbReference type="EMBL" id="PWK31326.1"/>
    </source>
</evidence>
<evidence type="ECO:0000313" key="4">
    <source>
        <dbReference type="Proteomes" id="UP000245754"/>
    </source>
</evidence>
<comment type="caution">
    <text evidence="3">The sequence shown here is derived from an EMBL/GenBank/DDBJ whole genome shotgun (WGS) entry which is preliminary data.</text>
</comment>
<dbReference type="SMART" id="SM00858">
    <property type="entry name" value="SAF"/>
    <property type="match status" value="1"/>
</dbReference>
<dbReference type="Pfam" id="PF08666">
    <property type="entry name" value="SAF"/>
    <property type="match status" value="1"/>
</dbReference>
<gene>
    <name evidence="3" type="ORF">C7419_11064</name>
</gene>
<evidence type="ECO:0000256" key="1">
    <source>
        <dbReference type="SAM" id="MobiDB-lite"/>
    </source>
</evidence>
<protein>
    <submittedName>
        <fullName evidence="3">Pilus assembly protein CpaB</fullName>
    </submittedName>
</protein>
<dbReference type="EMBL" id="QGGT01000010">
    <property type="protein sequence ID" value="PWK31326.1"/>
    <property type="molecule type" value="Genomic_DNA"/>
</dbReference>
<keyword evidence="4" id="KW-1185">Reference proteome</keyword>
<accession>A0A316EIS1</accession>
<reference evidence="3 4" key="1">
    <citation type="submission" date="2018-05" db="EMBL/GenBank/DDBJ databases">
        <title>Genomic Encyclopedia of Type Strains, Phase IV (KMG-V): Genome sequencing to study the core and pangenomes of soil and plant-associated prokaryotes.</title>
        <authorList>
            <person name="Whitman W."/>
        </authorList>
    </citation>
    <scope>NUCLEOTIDE SEQUENCE [LARGE SCALE GENOMIC DNA]</scope>
    <source>
        <strain evidence="3 4">SLV-132</strain>
    </source>
</reference>
<organism evidence="3 4">
    <name type="scientific">Cupriavidus plantarum</name>
    <dbReference type="NCBI Taxonomy" id="942865"/>
    <lineage>
        <taxon>Bacteria</taxon>
        <taxon>Pseudomonadati</taxon>
        <taxon>Pseudomonadota</taxon>
        <taxon>Betaproteobacteria</taxon>
        <taxon>Burkholderiales</taxon>
        <taxon>Burkholderiaceae</taxon>
        <taxon>Cupriavidus</taxon>
    </lineage>
</organism>
<feature type="region of interest" description="Disordered" evidence="1">
    <location>
        <begin position="279"/>
        <end position="319"/>
    </location>
</feature>
<proteinExistence type="predicted"/>
<sequence length="319" mass="33007">MSSNTIRIIAVCLLVLAGLLALLAWQVSRQSTPVVQPQGTVALHPVVVTTRPVEAGKPIAADAVRIAQLPLDPGGAYSDTTRVVGQVPLVSLGANVPVLESQLLAGLARQVPDGERAVAVAVDEVIGVGHQVQPGDYVDVFVVMRRDSQEIAESQARMLLSRLRVLAYGHGAVNEAPPQEAEQLMTRRDGAKTAVLSVPLAAVSQLALAQQAGRLMLALRNPKDPEMPSEGMFAEPAGVLKARAGVPAEAQHAPADRAVAGVALAGMIGAPPAAARNVGPVPAPITQPAPAAAPVRREPATTARTSGVEVIRAGKRDTE</sequence>